<dbReference type="KEGG" id="vg:22109826"/>
<dbReference type="EMBL" id="KM199771">
    <property type="protein sequence ID" value="AIK68489.1"/>
    <property type="molecule type" value="Genomic_DNA"/>
</dbReference>
<dbReference type="GeneID" id="22109826"/>
<sequence length="67" mass="7590">MNNNITIRMGAAYQDITVGTVNIDLAAADKTARYEVRRTLIEGLKENGYFGKKEQRKAQFRNRRAAA</sequence>
<protein>
    <submittedName>
        <fullName evidence="1">Uncharacterized protein</fullName>
    </submittedName>
</protein>
<gene>
    <name evidence="1" type="ORF">Lo5R7ANS_19</name>
</gene>
<proteinExistence type="predicted"/>
<accession>A0A076YNT9</accession>
<name>A0A076YNT9_9CAUD</name>
<evidence type="ECO:0000313" key="1">
    <source>
        <dbReference type="EMBL" id="AIK68489.1"/>
    </source>
</evidence>
<dbReference type="Proteomes" id="UP000201609">
    <property type="component" value="Segment"/>
</dbReference>
<dbReference type="RefSeq" id="YP_009100066.1">
    <property type="nucleotide sequence ID" value="NC_025431.1"/>
</dbReference>
<reference evidence="1 2" key="1">
    <citation type="submission" date="2014-07" db="EMBL/GenBank/DDBJ databases">
        <title>Genomic characterization of two T7-like Mesorhizobium loti phages vB_MloP_Lo5R7ANS and vB_MloP_Cp1R7ANS-C2.</title>
        <authorList>
            <person name="Halmillawewa A.P."/>
            <person name="Perry B."/>
            <person name="Gavard R."/>
            <person name="Yost C.K."/>
            <person name="Hynes M.F."/>
        </authorList>
    </citation>
    <scope>NUCLEOTIDE SEQUENCE [LARGE SCALE GENOMIC DNA]</scope>
</reference>
<evidence type="ECO:0000313" key="2">
    <source>
        <dbReference type="Proteomes" id="UP000201609"/>
    </source>
</evidence>
<organism evidence="1 2">
    <name type="scientific">Mesorhizobium phage vB_MloP_Lo5R7ANS</name>
    <dbReference type="NCBI Taxonomy" id="1527771"/>
    <lineage>
        <taxon>Viruses</taxon>
        <taxon>Duplodnaviria</taxon>
        <taxon>Heunggongvirae</taxon>
        <taxon>Uroviricota</taxon>
        <taxon>Caudoviricetes</taxon>
        <taxon>Autographivirales</taxon>
        <taxon>Pairvirus</taxon>
        <taxon>Pairvirus Lo5R7ANS</taxon>
    </lineage>
</organism>
<keyword evidence="2" id="KW-1185">Reference proteome</keyword>